<dbReference type="RefSeq" id="WP_109014708.1">
    <property type="nucleotide sequence ID" value="NZ_BDOQ01000003.1"/>
</dbReference>
<proteinExistence type="predicted"/>
<reference evidence="2 3" key="1">
    <citation type="journal article" date="2018" name="Environ. Microbiol.">
        <title>Isolation and genomic characterization of Novimethylophilus kurashikiensis gen. nov. sp. nov., a new lanthanide-dependent methylotrophic species of Methylophilaceae.</title>
        <authorList>
            <person name="Lv H."/>
            <person name="Sahin N."/>
            <person name="Tani A."/>
        </authorList>
    </citation>
    <scope>NUCLEOTIDE SEQUENCE [LARGE SCALE GENOMIC DNA]</scope>
    <source>
        <strain evidence="2 3">La2-4</strain>
    </source>
</reference>
<dbReference type="Gene3D" id="3.30.460.10">
    <property type="entry name" value="Beta Polymerase, domain 2"/>
    <property type="match status" value="1"/>
</dbReference>
<dbReference type="AlphaFoldDB" id="A0A2R5F5A5"/>
<comment type="caution">
    <text evidence="2">The sequence shown here is derived from an EMBL/GenBank/DDBJ whole genome shotgun (WGS) entry which is preliminary data.</text>
</comment>
<dbReference type="OrthoDB" id="5510318at2"/>
<dbReference type="GO" id="GO:0016779">
    <property type="term" value="F:nucleotidyltransferase activity"/>
    <property type="evidence" value="ECO:0007669"/>
    <property type="project" value="InterPro"/>
</dbReference>
<evidence type="ECO:0000313" key="2">
    <source>
        <dbReference type="EMBL" id="GBG13517.1"/>
    </source>
</evidence>
<evidence type="ECO:0000259" key="1">
    <source>
        <dbReference type="Pfam" id="PF01909"/>
    </source>
</evidence>
<sequence>MQYAKPHPVRSFENLRDRVDRLIRPSKKSSSKPSQLLLDFPFELKPKKNIIYPSKSIWEFLNFICDAVPDGEVYLFGGVLRDMALLGKRGFGSDIDVVVEGAWDNCVNYLESNGAKRNKFGGFRLEIDGWPVDIWNAEETWAIKQGLVEYKSIASLTETTVLNWDAILMNWRTRSFICRDKYLEELRSRVLDVVLEKNPDPLGMVVRVFRHFCLKDARKISANALVYLANSTAIYSFETIKNREIQSYGNTMIAPPVYKFFAYLKEKEYMDLQSRYSVVSNILKKELDLSSPFSFNT</sequence>
<protein>
    <submittedName>
        <fullName evidence="2">AAA family ATPase</fullName>
    </submittedName>
</protein>
<dbReference type="SUPFAM" id="SSF81301">
    <property type="entry name" value="Nucleotidyltransferase"/>
    <property type="match status" value="1"/>
</dbReference>
<name>A0A2R5F5A5_9PROT</name>
<feature type="domain" description="Polymerase nucleotidyl transferase" evidence="1">
    <location>
        <begin position="59"/>
        <end position="141"/>
    </location>
</feature>
<gene>
    <name evidence="2" type="ORF">NMK_1067</name>
</gene>
<accession>A0A2R5F5A5</accession>
<organism evidence="2 3">
    <name type="scientific">Novimethylophilus kurashikiensis</name>
    <dbReference type="NCBI Taxonomy" id="1825523"/>
    <lineage>
        <taxon>Bacteria</taxon>
        <taxon>Pseudomonadati</taxon>
        <taxon>Pseudomonadota</taxon>
        <taxon>Betaproteobacteria</taxon>
        <taxon>Nitrosomonadales</taxon>
        <taxon>Methylophilaceae</taxon>
        <taxon>Novimethylophilus</taxon>
    </lineage>
</organism>
<dbReference type="InterPro" id="IPR043519">
    <property type="entry name" value="NT_sf"/>
</dbReference>
<dbReference type="EMBL" id="BDOQ01000003">
    <property type="protein sequence ID" value="GBG13517.1"/>
    <property type="molecule type" value="Genomic_DNA"/>
</dbReference>
<evidence type="ECO:0000313" key="3">
    <source>
        <dbReference type="Proteomes" id="UP000245081"/>
    </source>
</evidence>
<dbReference type="Proteomes" id="UP000245081">
    <property type="component" value="Unassembled WGS sequence"/>
</dbReference>
<keyword evidence="3" id="KW-1185">Reference proteome</keyword>
<dbReference type="Pfam" id="PF01909">
    <property type="entry name" value="NTP_transf_2"/>
    <property type="match status" value="1"/>
</dbReference>
<dbReference type="InterPro" id="IPR002934">
    <property type="entry name" value="Polymerase_NTP_transf_dom"/>
</dbReference>